<keyword evidence="4" id="KW-1003">Cell membrane</keyword>
<evidence type="ECO:0000256" key="3">
    <source>
        <dbReference type="ARBA" id="ARBA00022448"/>
    </source>
</evidence>
<dbReference type="RefSeq" id="WP_176789184.1">
    <property type="nucleotide sequence ID" value="NZ_JABXWR010000001.1"/>
</dbReference>
<name>A0A7K4HR15_9EURY</name>
<keyword evidence="6 9" id="KW-1133">Transmembrane helix</keyword>
<comment type="subcellular location">
    <subcellularLocation>
        <location evidence="1">Cell membrane</location>
        <topology evidence="1">Multi-pass membrane protein</topology>
    </subcellularLocation>
</comment>
<evidence type="ECO:0000256" key="1">
    <source>
        <dbReference type="ARBA" id="ARBA00004651"/>
    </source>
</evidence>
<dbReference type="PANTHER" id="PTHR32024:SF2">
    <property type="entry name" value="TRK SYSTEM POTASSIUM UPTAKE PROTEIN TRKG-RELATED"/>
    <property type="match status" value="1"/>
</dbReference>
<sequence length="486" mass="53412">MDRLEYFSIIAPDIGQIFRFMAVVTSLPLAVTVIYGEWEMFVPMALVPLIFLLVGSLLVRVPHPAREARLSIALTAVALIWFSSALIGSVPFIVGLQMPVTDAVFEAMSGWTDTGLTLLTDIEHTPKTLLFWRSFMQWLGGIGIVAFTVALASRSGLIQRGLYRSEGRSEAFMPSVVGTGMAMWRIYIIITLASVGLVLLSGVPLWDAVNLALTAIATGGFSVHSAGIPYYQNPLLELLLVPVMLAGAMPFKLYYLMYSHRKVSFFGDRQAVALLAFTLIGFLVLTADFVFLMGRDLFTALREGIFMATAGITSTGFQNSSLHVWPAVTTLFLVMFMFIGGSSGSTAGGLKISKVILGLEGLAWWFRRIFVSGKAIVPFRHEGRTVQKNIAEIEVSKNMLVIILYFVSVFFCTIAILHFDAQTTVDSSKVIFEVVSAFCNNGISTGFVNPDMSLGSKWAFIFLMWFGRLEIVPVLVLFMGLIKGFD</sequence>
<evidence type="ECO:0000256" key="5">
    <source>
        <dbReference type="ARBA" id="ARBA00022692"/>
    </source>
</evidence>
<feature type="transmembrane region" description="Helical" evidence="9">
    <location>
        <begin position="458"/>
        <end position="482"/>
    </location>
</feature>
<dbReference type="AlphaFoldDB" id="A0A7K4HR15"/>
<evidence type="ECO:0000256" key="2">
    <source>
        <dbReference type="ARBA" id="ARBA00009137"/>
    </source>
</evidence>
<feature type="transmembrane region" description="Helical" evidence="9">
    <location>
        <begin position="71"/>
        <end position="94"/>
    </location>
</feature>
<organism evidence="10 11">
    <name type="scientific">Methanofollis tationis</name>
    <dbReference type="NCBI Taxonomy" id="81417"/>
    <lineage>
        <taxon>Archaea</taxon>
        <taxon>Methanobacteriati</taxon>
        <taxon>Methanobacteriota</taxon>
        <taxon>Stenosarchaea group</taxon>
        <taxon>Methanomicrobia</taxon>
        <taxon>Methanomicrobiales</taxon>
        <taxon>Methanomicrobiaceae</taxon>
        <taxon>Methanofollis</taxon>
    </lineage>
</organism>
<feature type="transmembrane region" description="Helical" evidence="9">
    <location>
        <begin position="238"/>
        <end position="258"/>
    </location>
</feature>
<dbReference type="OrthoDB" id="111943at2157"/>
<feature type="transmembrane region" description="Helical" evidence="9">
    <location>
        <begin position="400"/>
        <end position="419"/>
    </location>
</feature>
<gene>
    <name evidence="10" type="ORF">HWN36_09900</name>
</gene>
<evidence type="ECO:0000313" key="11">
    <source>
        <dbReference type="Proteomes" id="UP000570823"/>
    </source>
</evidence>
<feature type="transmembrane region" description="Helical" evidence="9">
    <location>
        <begin position="270"/>
        <end position="292"/>
    </location>
</feature>
<keyword evidence="7" id="KW-0406">Ion transport</keyword>
<dbReference type="PANTHER" id="PTHR32024">
    <property type="entry name" value="TRK SYSTEM POTASSIUM UPTAKE PROTEIN TRKG-RELATED"/>
    <property type="match status" value="1"/>
</dbReference>
<protein>
    <submittedName>
        <fullName evidence="10">TrkH family potassium uptake protein</fullName>
    </submittedName>
</protein>
<evidence type="ECO:0000256" key="6">
    <source>
        <dbReference type="ARBA" id="ARBA00022989"/>
    </source>
</evidence>
<dbReference type="EMBL" id="JABXWR010000001">
    <property type="protein sequence ID" value="NVO67612.1"/>
    <property type="molecule type" value="Genomic_DNA"/>
</dbReference>
<keyword evidence="5 9" id="KW-0812">Transmembrane</keyword>
<evidence type="ECO:0000256" key="7">
    <source>
        <dbReference type="ARBA" id="ARBA00023065"/>
    </source>
</evidence>
<reference evidence="10 11" key="1">
    <citation type="submission" date="2020-06" db="EMBL/GenBank/DDBJ databases">
        <title>Methanofollis fontis sp. nov., a methanogen isolated from marine sediments near a cold seep at Four-Way Closure Ridge offshore southwestern Taiwan.</title>
        <authorList>
            <person name="Chen S.-C."/>
            <person name="Teng N.-H."/>
            <person name="Lin Y.-S."/>
            <person name="Lai M.-C."/>
            <person name="Chen H.-H."/>
            <person name="Wang C.-C."/>
        </authorList>
    </citation>
    <scope>NUCLEOTIDE SEQUENCE [LARGE SCALE GENOMIC DNA]</scope>
    <source>
        <strain evidence="10 11">DSM 2702</strain>
    </source>
</reference>
<dbReference type="GO" id="GO:0008324">
    <property type="term" value="F:monoatomic cation transmembrane transporter activity"/>
    <property type="evidence" value="ECO:0007669"/>
    <property type="project" value="InterPro"/>
</dbReference>
<dbReference type="Proteomes" id="UP000570823">
    <property type="component" value="Unassembled WGS sequence"/>
</dbReference>
<dbReference type="Pfam" id="PF02386">
    <property type="entry name" value="TrkH"/>
    <property type="match status" value="1"/>
</dbReference>
<evidence type="ECO:0000256" key="9">
    <source>
        <dbReference type="SAM" id="Phobius"/>
    </source>
</evidence>
<accession>A0A7K4HR15</accession>
<proteinExistence type="inferred from homology"/>
<comment type="similarity">
    <text evidence="2">Belongs to the TrkH potassium transport family.</text>
</comment>
<evidence type="ECO:0000256" key="4">
    <source>
        <dbReference type="ARBA" id="ARBA00022475"/>
    </source>
</evidence>
<keyword evidence="11" id="KW-1185">Reference proteome</keyword>
<evidence type="ECO:0000313" key="10">
    <source>
        <dbReference type="EMBL" id="NVO67612.1"/>
    </source>
</evidence>
<dbReference type="InterPro" id="IPR003445">
    <property type="entry name" value="Cat_transpt"/>
</dbReference>
<dbReference type="GO" id="GO:0005886">
    <property type="term" value="C:plasma membrane"/>
    <property type="evidence" value="ECO:0007669"/>
    <property type="project" value="UniProtKB-SubCell"/>
</dbReference>
<keyword evidence="3" id="KW-0813">Transport</keyword>
<feature type="transmembrane region" description="Helical" evidence="9">
    <location>
        <begin position="41"/>
        <end position="59"/>
    </location>
</feature>
<feature type="transmembrane region" description="Helical" evidence="9">
    <location>
        <begin position="135"/>
        <end position="152"/>
    </location>
</feature>
<feature type="transmembrane region" description="Helical" evidence="9">
    <location>
        <begin position="322"/>
        <end position="342"/>
    </location>
</feature>
<dbReference type="GO" id="GO:0030001">
    <property type="term" value="P:metal ion transport"/>
    <property type="evidence" value="ECO:0007669"/>
    <property type="project" value="UniProtKB-ARBA"/>
</dbReference>
<feature type="transmembrane region" description="Helical" evidence="9">
    <location>
        <begin position="17"/>
        <end position="35"/>
    </location>
</feature>
<comment type="caution">
    <text evidence="10">The sequence shown here is derived from an EMBL/GenBank/DDBJ whole genome shotgun (WGS) entry which is preliminary data.</text>
</comment>
<feature type="transmembrane region" description="Helical" evidence="9">
    <location>
        <begin position="172"/>
        <end position="199"/>
    </location>
</feature>
<evidence type="ECO:0000256" key="8">
    <source>
        <dbReference type="ARBA" id="ARBA00023136"/>
    </source>
</evidence>
<keyword evidence="8 9" id="KW-0472">Membrane</keyword>